<protein>
    <submittedName>
        <fullName evidence="2">Uncharacterized protein</fullName>
    </submittedName>
</protein>
<dbReference type="Proteomes" id="UP000827092">
    <property type="component" value="Unassembled WGS sequence"/>
</dbReference>
<organism evidence="2 3">
    <name type="scientific">Oedothorax gibbosus</name>
    <dbReference type="NCBI Taxonomy" id="931172"/>
    <lineage>
        <taxon>Eukaryota</taxon>
        <taxon>Metazoa</taxon>
        <taxon>Ecdysozoa</taxon>
        <taxon>Arthropoda</taxon>
        <taxon>Chelicerata</taxon>
        <taxon>Arachnida</taxon>
        <taxon>Araneae</taxon>
        <taxon>Araneomorphae</taxon>
        <taxon>Entelegynae</taxon>
        <taxon>Araneoidea</taxon>
        <taxon>Linyphiidae</taxon>
        <taxon>Erigoninae</taxon>
        <taxon>Oedothorax</taxon>
    </lineage>
</organism>
<feature type="compositionally biased region" description="Basic residues" evidence="1">
    <location>
        <begin position="170"/>
        <end position="182"/>
    </location>
</feature>
<sequence>MGEDNKMADPLPNRCKKGNSKACVLQKWEAELLDRPSPGPHLKAAFFFHFRFVRLATLLISLLSIQRNAAGNTGWVLKFGGDFIQRGECQNHTIFHSDFARSTYLKPSQIQISIPFVQYLNHSFQVDDSNKFKQSRKNIISRKIVISKFQILLNSGRAPAELLGRDSLSRRSRTSRQHKYRRKIDVDKQNESGDNRNHKAASSLEQTKKSTLSDIYPATRTFYPFTKLRMWRYVMEEPVGTGRN</sequence>
<feature type="region of interest" description="Disordered" evidence="1">
    <location>
        <begin position="168"/>
        <end position="208"/>
    </location>
</feature>
<dbReference type="EMBL" id="JAFNEN010000014">
    <property type="protein sequence ID" value="KAG8200627.1"/>
    <property type="molecule type" value="Genomic_DNA"/>
</dbReference>
<evidence type="ECO:0000313" key="2">
    <source>
        <dbReference type="EMBL" id="KAG8200627.1"/>
    </source>
</evidence>
<proteinExistence type="predicted"/>
<name>A0AAV6VXS3_9ARAC</name>
<dbReference type="AlphaFoldDB" id="A0AAV6VXS3"/>
<comment type="caution">
    <text evidence="2">The sequence shown here is derived from an EMBL/GenBank/DDBJ whole genome shotgun (WGS) entry which is preliminary data.</text>
</comment>
<accession>A0AAV6VXS3</accession>
<evidence type="ECO:0000313" key="3">
    <source>
        <dbReference type="Proteomes" id="UP000827092"/>
    </source>
</evidence>
<reference evidence="2 3" key="1">
    <citation type="journal article" date="2022" name="Nat. Ecol. Evol.">
        <title>A masculinizing supergene underlies an exaggerated male reproductive morph in a spider.</title>
        <authorList>
            <person name="Hendrickx F."/>
            <person name="De Corte Z."/>
            <person name="Sonet G."/>
            <person name="Van Belleghem S.M."/>
            <person name="Kostlbacher S."/>
            <person name="Vangestel C."/>
        </authorList>
    </citation>
    <scope>NUCLEOTIDE SEQUENCE [LARGE SCALE GENOMIC DNA]</scope>
    <source>
        <strain evidence="2">W744_W776</strain>
    </source>
</reference>
<feature type="compositionally biased region" description="Basic and acidic residues" evidence="1">
    <location>
        <begin position="183"/>
        <end position="197"/>
    </location>
</feature>
<evidence type="ECO:0000256" key="1">
    <source>
        <dbReference type="SAM" id="MobiDB-lite"/>
    </source>
</evidence>
<gene>
    <name evidence="2" type="ORF">JTE90_022249</name>
</gene>
<keyword evidence="3" id="KW-1185">Reference proteome</keyword>